<protein>
    <recommendedName>
        <fullName evidence="7">Acyl-ACP thioesterase-like C-terminal domain-containing protein</fullName>
    </recommendedName>
</protein>
<reference evidence="8" key="1">
    <citation type="journal article" date="2023" name="Plant J.">
        <title>The genome of the king protea, Protea cynaroides.</title>
        <authorList>
            <person name="Chang J."/>
            <person name="Duong T.A."/>
            <person name="Schoeman C."/>
            <person name="Ma X."/>
            <person name="Roodt D."/>
            <person name="Barker N."/>
            <person name="Li Z."/>
            <person name="Van de Peer Y."/>
            <person name="Mizrachi E."/>
        </authorList>
    </citation>
    <scope>NUCLEOTIDE SEQUENCE</scope>
    <source>
        <tissue evidence="8">Young leaves</tissue>
    </source>
</reference>
<evidence type="ECO:0000256" key="5">
    <source>
        <dbReference type="ARBA" id="ARBA00023242"/>
    </source>
</evidence>
<dbReference type="Gene3D" id="2.130.10.10">
    <property type="entry name" value="YVTN repeat-like/Quinoprotein amine dehydrogenase"/>
    <property type="match status" value="1"/>
</dbReference>
<dbReference type="PANTHER" id="PTHR18359:SF0">
    <property type="entry name" value="U3 SMALL NUCLEOLAR RNA-ASSOCIATED PROTEIN 18 HOMOLOG"/>
    <property type="match status" value="1"/>
</dbReference>
<dbReference type="Pfam" id="PF20791">
    <property type="entry name" value="Acyl-ACP_TE_C"/>
    <property type="match status" value="1"/>
</dbReference>
<feature type="chain" id="PRO_5040493194" description="Acyl-ACP thioesterase-like C-terminal domain-containing protein" evidence="6">
    <location>
        <begin position="19"/>
        <end position="233"/>
    </location>
</feature>
<keyword evidence="6" id="KW-0732">Signal</keyword>
<dbReference type="InterPro" id="IPR045161">
    <property type="entry name" value="Utp18"/>
</dbReference>
<keyword evidence="4" id="KW-0677">Repeat</keyword>
<dbReference type="InterPro" id="IPR015943">
    <property type="entry name" value="WD40/YVTN_repeat-like_dom_sf"/>
</dbReference>
<keyword evidence="5" id="KW-0539">Nucleus</keyword>
<keyword evidence="2" id="KW-0698">rRNA processing</keyword>
<name>A0A9Q0GW11_9MAGN</name>
<evidence type="ECO:0000256" key="2">
    <source>
        <dbReference type="ARBA" id="ARBA00022552"/>
    </source>
</evidence>
<dbReference type="GO" id="GO:0032040">
    <property type="term" value="C:small-subunit processome"/>
    <property type="evidence" value="ECO:0007669"/>
    <property type="project" value="TreeGrafter"/>
</dbReference>
<comment type="caution">
    <text evidence="8">The sequence shown here is derived from an EMBL/GenBank/DDBJ whole genome shotgun (WGS) entry which is preliminary data.</text>
</comment>
<proteinExistence type="predicted"/>
<dbReference type="GO" id="GO:0034388">
    <property type="term" value="C:Pwp2p-containing subcomplex of 90S preribosome"/>
    <property type="evidence" value="ECO:0007669"/>
    <property type="project" value="TreeGrafter"/>
</dbReference>
<evidence type="ECO:0000259" key="7">
    <source>
        <dbReference type="Pfam" id="PF20791"/>
    </source>
</evidence>
<dbReference type="OrthoDB" id="1935146at2759"/>
<comment type="subcellular location">
    <subcellularLocation>
        <location evidence="1">Nucleus</location>
        <location evidence="1">Nucleolus</location>
    </subcellularLocation>
</comment>
<gene>
    <name evidence="8" type="ORF">NE237_030480</name>
</gene>
<evidence type="ECO:0000256" key="1">
    <source>
        <dbReference type="ARBA" id="ARBA00004604"/>
    </source>
</evidence>
<organism evidence="8 9">
    <name type="scientific">Protea cynaroides</name>
    <dbReference type="NCBI Taxonomy" id="273540"/>
    <lineage>
        <taxon>Eukaryota</taxon>
        <taxon>Viridiplantae</taxon>
        <taxon>Streptophyta</taxon>
        <taxon>Embryophyta</taxon>
        <taxon>Tracheophyta</taxon>
        <taxon>Spermatophyta</taxon>
        <taxon>Magnoliopsida</taxon>
        <taxon>Proteales</taxon>
        <taxon>Proteaceae</taxon>
        <taxon>Protea</taxon>
    </lineage>
</organism>
<dbReference type="InterPro" id="IPR036322">
    <property type="entry name" value="WD40_repeat_dom_sf"/>
</dbReference>
<evidence type="ECO:0000256" key="4">
    <source>
        <dbReference type="ARBA" id="ARBA00022737"/>
    </source>
</evidence>
<evidence type="ECO:0000256" key="3">
    <source>
        <dbReference type="ARBA" id="ARBA00022574"/>
    </source>
</evidence>
<dbReference type="InterPro" id="IPR029069">
    <property type="entry name" value="HotDog_dom_sf"/>
</dbReference>
<feature type="domain" description="Acyl-ACP thioesterase-like C-terminal" evidence="7">
    <location>
        <begin position="18"/>
        <end position="76"/>
    </location>
</feature>
<evidence type="ECO:0000313" key="9">
    <source>
        <dbReference type="Proteomes" id="UP001141806"/>
    </source>
</evidence>
<dbReference type="PANTHER" id="PTHR18359">
    <property type="entry name" value="WD-REPEAT PROTEIN-RELATED"/>
    <property type="match status" value="1"/>
</dbReference>
<dbReference type="AlphaFoldDB" id="A0A9Q0GW11"/>
<evidence type="ECO:0000256" key="6">
    <source>
        <dbReference type="SAM" id="SignalP"/>
    </source>
</evidence>
<dbReference type="EMBL" id="JAMYWD010000012">
    <property type="protein sequence ID" value="KAJ4953648.1"/>
    <property type="molecule type" value="Genomic_DNA"/>
</dbReference>
<evidence type="ECO:0000313" key="8">
    <source>
        <dbReference type="EMBL" id="KAJ4953648.1"/>
    </source>
</evidence>
<keyword evidence="3" id="KW-0853">WD repeat</keyword>
<dbReference type="InterPro" id="IPR049427">
    <property type="entry name" value="Acyl-ACP_TE_C"/>
</dbReference>
<dbReference type="SUPFAM" id="SSF50978">
    <property type="entry name" value="WD40 repeat-like"/>
    <property type="match status" value="1"/>
</dbReference>
<dbReference type="GO" id="GO:0006364">
    <property type="term" value="P:rRNA processing"/>
    <property type="evidence" value="ECO:0007669"/>
    <property type="project" value="UniProtKB-KW"/>
</dbReference>
<keyword evidence="9" id="KW-1185">Reference proteome</keyword>
<feature type="signal peptide" evidence="6">
    <location>
        <begin position="1"/>
        <end position="18"/>
    </location>
</feature>
<dbReference type="SUPFAM" id="SSF54637">
    <property type="entry name" value="Thioesterase/thiol ester dehydrase-isomerase"/>
    <property type="match status" value="1"/>
</dbReference>
<accession>A0A9Q0GW11</accession>
<dbReference type="Proteomes" id="UP001141806">
    <property type="component" value="Unassembled WGS sequence"/>
</dbReference>
<sequence>MIIAAIDTTMMLAVTATATFAPAKPRWNDLDANQPVNNVKYVGLMLESTVPITFLKNHELAAITMEYKRECAKDDACYCPGRRQFFYSVDLEKASVDKIGTLTGREEKSLEVFEVSPGSSNITFVGYEGYILLVSTKTKDLIGTLNLNGTARALAFADHGRQLLSFGGDWHIYHWNLRTRTCFHKGVDEGCVYGSALCTSPNGSLFADGSESGIVNIYNRESSKEQGKTYRDC</sequence>